<dbReference type="InterPro" id="IPR025709">
    <property type="entry name" value="Leu_tRNA-synth_edit"/>
</dbReference>
<dbReference type="GO" id="GO:0004823">
    <property type="term" value="F:leucine-tRNA ligase activity"/>
    <property type="evidence" value="ECO:0007669"/>
    <property type="project" value="UniProtKB-EC"/>
</dbReference>
<dbReference type="Pfam" id="PF08264">
    <property type="entry name" value="Anticodon_1"/>
    <property type="match status" value="1"/>
</dbReference>
<dbReference type="FunFam" id="3.40.50.620:FF:000056">
    <property type="entry name" value="Leucine--tRNA ligase"/>
    <property type="match status" value="1"/>
</dbReference>
<dbReference type="PROSITE" id="PS00178">
    <property type="entry name" value="AA_TRNA_LIGASE_I"/>
    <property type="match status" value="1"/>
</dbReference>
<protein>
    <recommendedName>
        <fullName evidence="2">leucine--tRNA ligase</fullName>
        <ecNumber evidence="2">6.1.1.4</ecNumber>
    </recommendedName>
    <alternativeName>
        <fullName evidence="8">Leucyl-tRNA synthetase</fullName>
    </alternativeName>
</protein>
<evidence type="ECO:0000259" key="11">
    <source>
        <dbReference type="Pfam" id="PF00133"/>
    </source>
</evidence>
<dbReference type="FunFam" id="3.40.50.620:FF:000077">
    <property type="entry name" value="Leucine--tRNA ligase"/>
    <property type="match status" value="1"/>
</dbReference>
<evidence type="ECO:0000259" key="13">
    <source>
        <dbReference type="Pfam" id="PF09334"/>
    </source>
</evidence>
<evidence type="ECO:0000256" key="2">
    <source>
        <dbReference type="ARBA" id="ARBA00013164"/>
    </source>
</evidence>
<reference evidence="16" key="1">
    <citation type="journal article" date="2013" name="Proc. Natl. Acad. Sci. U.S.A.">
        <title>Genome structure and metabolic features in the red seaweed Chondrus crispus shed light on evolution of the Archaeplastida.</title>
        <authorList>
            <person name="Collen J."/>
            <person name="Porcel B."/>
            <person name="Carre W."/>
            <person name="Ball S.G."/>
            <person name="Chaparro C."/>
            <person name="Tonon T."/>
            <person name="Barbeyron T."/>
            <person name="Michel G."/>
            <person name="Noel B."/>
            <person name="Valentin K."/>
            <person name="Elias M."/>
            <person name="Artiguenave F."/>
            <person name="Arun A."/>
            <person name="Aury J.M."/>
            <person name="Barbosa-Neto J.F."/>
            <person name="Bothwell J.H."/>
            <person name="Bouget F.Y."/>
            <person name="Brillet L."/>
            <person name="Cabello-Hurtado F."/>
            <person name="Capella-Gutierrez S."/>
            <person name="Charrier B."/>
            <person name="Cladiere L."/>
            <person name="Cock J.M."/>
            <person name="Coelho S.M."/>
            <person name="Colleoni C."/>
            <person name="Czjzek M."/>
            <person name="Da Silva C."/>
            <person name="Delage L."/>
            <person name="Denoeud F."/>
            <person name="Deschamps P."/>
            <person name="Dittami S.M."/>
            <person name="Gabaldon T."/>
            <person name="Gachon C.M."/>
            <person name="Groisillier A."/>
            <person name="Herve C."/>
            <person name="Jabbari K."/>
            <person name="Katinka M."/>
            <person name="Kloareg B."/>
            <person name="Kowalczyk N."/>
            <person name="Labadie K."/>
            <person name="Leblanc C."/>
            <person name="Lopez P.J."/>
            <person name="McLachlan D.H."/>
            <person name="Meslet-Cladiere L."/>
            <person name="Moustafa A."/>
            <person name="Nehr Z."/>
            <person name="Nyvall Collen P."/>
            <person name="Panaud O."/>
            <person name="Partensky F."/>
            <person name="Poulain J."/>
            <person name="Rensing S.A."/>
            <person name="Rousvoal S."/>
            <person name="Samson G."/>
            <person name="Symeonidi A."/>
            <person name="Weissenbach J."/>
            <person name="Zambounis A."/>
            <person name="Wincker P."/>
            <person name="Boyen C."/>
        </authorList>
    </citation>
    <scope>NUCLEOTIDE SEQUENCE [LARGE SCALE GENOMIC DNA]</scope>
    <source>
        <strain evidence="16">cv. Stackhouse</strain>
    </source>
</reference>
<dbReference type="SUPFAM" id="SSF47323">
    <property type="entry name" value="Anticodon-binding domain of a subclass of class I aminoacyl-tRNA synthetases"/>
    <property type="match status" value="1"/>
</dbReference>
<evidence type="ECO:0000256" key="1">
    <source>
        <dbReference type="ARBA" id="ARBA00005594"/>
    </source>
</evidence>
<dbReference type="PANTHER" id="PTHR43740:SF2">
    <property type="entry name" value="LEUCINE--TRNA LIGASE, MITOCHONDRIAL"/>
    <property type="match status" value="1"/>
</dbReference>
<dbReference type="Pfam" id="PF00133">
    <property type="entry name" value="tRNA-synt_1"/>
    <property type="match status" value="1"/>
</dbReference>
<dbReference type="HAMAP" id="MF_00049_B">
    <property type="entry name" value="Leu_tRNA_synth_B"/>
    <property type="match status" value="1"/>
</dbReference>
<keyword evidence="16" id="KW-1185">Reference proteome</keyword>
<dbReference type="GO" id="GO:0005739">
    <property type="term" value="C:mitochondrion"/>
    <property type="evidence" value="ECO:0007669"/>
    <property type="project" value="UniProtKB-ARBA"/>
</dbReference>
<evidence type="ECO:0000313" key="16">
    <source>
        <dbReference type="Proteomes" id="UP000012073"/>
    </source>
</evidence>
<dbReference type="InterPro" id="IPR001412">
    <property type="entry name" value="aa-tRNA-synth_I_CS"/>
</dbReference>
<dbReference type="OrthoDB" id="15954at2759"/>
<accession>R7Q6Y5</accession>
<dbReference type="Gramene" id="CDF33230">
    <property type="protein sequence ID" value="CDF33230"/>
    <property type="gene ID" value="CHC_T00009574001"/>
</dbReference>
<dbReference type="InterPro" id="IPR013155">
    <property type="entry name" value="M/V/L/I-tRNA-synth_anticd-bd"/>
</dbReference>
<dbReference type="STRING" id="2769.R7Q6Y5"/>
<dbReference type="Proteomes" id="UP000012073">
    <property type="component" value="Unassembled WGS sequence"/>
</dbReference>
<dbReference type="InterPro" id="IPR015413">
    <property type="entry name" value="Methionyl/Leucyl_tRNA_Synth"/>
</dbReference>
<dbReference type="AlphaFoldDB" id="R7Q6Y5"/>
<dbReference type="RefSeq" id="XP_005713033.1">
    <property type="nucleotide sequence ID" value="XM_005712976.1"/>
</dbReference>
<dbReference type="PANTHER" id="PTHR43740">
    <property type="entry name" value="LEUCYL-TRNA SYNTHETASE"/>
    <property type="match status" value="1"/>
</dbReference>
<dbReference type="Gene3D" id="3.40.50.620">
    <property type="entry name" value="HUPs"/>
    <property type="match status" value="2"/>
</dbReference>
<dbReference type="GO" id="GO:0005829">
    <property type="term" value="C:cytosol"/>
    <property type="evidence" value="ECO:0007669"/>
    <property type="project" value="TreeGrafter"/>
</dbReference>
<dbReference type="Pfam" id="PF13603">
    <property type="entry name" value="tRNA-synt_1_2"/>
    <property type="match status" value="1"/>
</dbReference>
<feature type="domain" description="Methionyl/Leucyl tRNA synthetase" evidence="13">
    <location>
        <begin position="2"/>
        <end position="133"/>
    </location>
</feature>
<dbReference type="InterPro" id="IPR002302">
    <property type="entry name" value="Leu-tRNA-ligase"/>
</dbReference>
<evidence type="ECO:0000256" key="6">
    <source>
        <dbReference type="ARBA" id="ARBA00022917"/>
    </source>
</evidence>
<feature type="domain" description="Leucyl-tRNA synthetase editing" evidence="14">
    <location>
        <begin position="182"/>
        <end position="367"/>
    </location>
</feature>
<evidence type="ECO:0000259" key="14">
    <source>
        <dbReference type="Pfam" id="PF13603"/>
    </source>
</evidence>
<proteinExistence type="inferred from homology"/>
<gene>
    <name evidence="15" type="ORF">CHC_T00009574001</name>
</gene>
<dbReference type="Gene3D" id="1.10.730.10">
    <property type="entry name" value="Isoleucyl-tRNA Synthetase, Domain 1"/>
    <property type="match status" value="1"/>
</dbReference>
<dbReference type="SUPFAM" id="SSF52374">
    <property type="entry name" value="Nucleotidylyl transferase"/>
    <property type="match status" value="1"/>
</dbReference>
<evidence type="ECO:0000256" key="10">
    <source>
        <dbReference type="RuleBase" id="RU363035"/>
    </source>
</evidence>
<name>R7Q6Y5_CHOCR</name>
<evidence type="ECO:0000256" key="5">
    <source>
        <dbReference type="ARBA" id="ARBA00022840"/>
    </source>
</evidence>
<keyword evidence="4 10" id="KW-0547">Nucleotide-binding</keyword>
<keyword evidence="7 10" id="KW-0030">Aminoacyl-tRNA synthetase</keyword>
<dbReference type="InterPro" id="IPR009080">
    <property type="entry name" value="tRNAsynth_Ia_anticodon-bd"/>
</dbReference>
<evidence type="ECO:0000256" key="7">
    <source>
        <dbReference type="ARBA" id="ARBA00023146"/>
    </source>
</evidence>
<dbReference type="InterPro" id="IPR014729">
    <property type="entry name" value="Rossmann-like_a/b/a_fold"/>
</dbReference>
<evidence type="ECO:0000256" key="4">
    <source>
        <dbReference type="ARBA" id="ARBA00022741"/>
    </source>
</evidence>
<evidence type="ECO:0000256" key="8">
    <source>
        <dbReference type="ARBA" id="ARBA00030520"/>
    </source>
</evidence>
<dbReference type="NCBIfam" id="TIGR00396">
    <property type="entry name" value="leuS_bact"/>
    <property type="match status" value="1"/>
</dbReference>
<dbReference type="FunFam" id="1.10.730.10:FF:000011">
    <property type="entry name" value="Leucine--tRNA ligase chloroplastic/mitochondrial"/>
    <property type="match status" value="1"/>
</dbReference>
<evidence type="ECO:0000256" key="9">
    <source>
        <dbReference type="ARBA" id="ARBA00047469"/>
    </source>
</evidence>
<organism evidence="15 16">
    <name type="scientific">Chondrus crispus</name>
    <name type="common">Carrageen Irish moss</name>
    <name type="synonym">Polymorpha crispa</name>
    <dbReference type="NCBI Taxonomy" id="2769"/>
    <lineage>
        <taxon>Eukaryota</taxon>
        <taxon>Rhodophyta</taxon>
        <taxon>Florideophyceae</taxon>
        <taxon>Rhodymeniophycidae</taxon>
        <taxon>Gigartinales</taxon>
        <taxon>Gigartinaceae</taxon>
        <taxon>Chondrus</taxon>
    </lineage>
</organism>
<sequence>MFPYPSGAGLHVGHPEGYTATDILSRFRRKHGYNVLHPMGWDAFGLPAEQYALQTGTHPAVTTDRNIAMFRTQLQALGFAYDWEREVRTTDPAYYRWTQWIFLKLWEKGLAYQDDKPVNWCPALGTVLANEEVIDGLSERGGHPVERRQMKQWVLRITAYADRLLDDLHLLDWPESVKDMQRNWIGKSVGAELSFDVEGGTRSIAVYTTRPETVCGVSYVVIAPEWDGVLPLCTEAQREEVEAYIKAAAMKSDRERTGEGAAREKTGVWTGEYAVNPVNGERVQVWVADYVLASYGTGAVMSVPAHDARDFEFAKTYRLPVKQVIAGDVSEAAHTGDGEIVNWGNAGGISLDGMMASKGKEKLMEHLEREGIGKKRVNYKLRDWLFSRQRYWGEPFPIIFVDGEPKAVPESELPVTLPEVDSYQPSGTGESPLATVESWVNTTDPETGAPALRETNTMPQWAGSCWYYLRFIDPDNVGKPIDPELEKYWMPVDMYIGGVEHAVLHLLYSRFWHKVLYDVGVVSTKEPFQRLVNQGMILGEVEYTGFKNSEGGWVSVKDVDTAANVVSKTGERVTPMKVDAVDLVKKGEFMALKDDNKIRVMSRAHKMSKSRGNVVNPDEIIEMYGADALRCYLMYMGPLEQVKPWGTKGVQGMSRFLGRAWRLVVDRTTNELCDALTDGKSSAEQNKVLHQTIKKVTEDVEELRFNTAIAGLIEYVNAATKWKVRPRENVKPFLSMLNVFAPHLSEELWSRIGETSALANEAWPVYKAEFDVEDNKMIVVQINGKVRSKMEVPCSATKEDILTRALDMDSIQKYLSSGTIKKQIYVPDKLVNLVVVAQ</sequence>
<dbReference type="EC" id="6.1.1.4" evidence="2"/>
<evidence type="ECO:0000259" key="12">
    <source>
        <dbReference type="Pfam" id="PF08264"/>
    </source>
</evidence>
<dbReference type="GO" id="GO:0005524">
    <property type="term" value="F:ATP binding"/>
    <property type="evidence" value="ECO:0007669"/>
    <property type="project" value="UniProtKB-KW"/>
</dbReference>
<feature type="domain" description="Methionyl/Valyl/Leucyl/Isoleucyl-tRNA synthetase anticodon-binding" evidence="12">
    <location>
        <begin position="688"/>
        <end position="797"/>
    </location>
</feature>
<keyword evidence="5 10" id="KW-0067">ATP-binding</keyword>
<dbReference type="GO" id="GO:0006429">
    <property type="term" value="P:leucyl-tRNA aminoacylation"/>
    <property type="evidence" value="ECO:0007669"/>
    <property type="project" value="InterPro"/>
</dbReference>
<comment type="catalytic activity">
    <reaction evidence="9">
        <text>tRNA(Leu) + L-leucine + ATP = L-leucyl-tRNA(Leu) + AMP + diphosphate</text>
        <dbReference type="Rhea" id="RHEA:11688"/>
        <dbReference type="Rhea" id="RHEA-COMP:9613"/>
        <dbReference type="Rhea" id="RHEA-COMP:9622"/>
        <dbReference type="ChEBI" id="CHEBI:30616"/>
        <dbReference type="ChEBI" id="CHEBI:33019"/>
        <dbReference type="ChEBI" id="CHEBI:57427"/>
        <dbReference type="ChEBI" id="CHEBI:78442"/>
        <dbReference type="ChEBI" id="CHEBI:78494"/>
        <dbReference type="ChEBI" id="CHEBI:456215"/>
        <dbReference type="EC" id="6.1.1.4"/>
    </reaction>
</comment>
<evidence type="ECO:0000256" key="3">
    <source>
        <dbReference type="ARBA" id="ARBA00022598"/>
    </source>
</evidence>
<keyword evidence="6 10" id="KW-0648">Protein biosynthesis</keyword>
<dbReference type="OMA" id="GIEHACM"/>
<dbReference type="GO" id="GO:0002161">
    <property type="term" value="F:aminoacyl-tRNA deacylase activity"/>
    <property type="evidence" value="ECO:0007669"/>
    <property type="project" value="InterPro"/>
</dbReference>
<dbReference type="KEGG" id="ccp:CHC_T00009574001"/>
<dbReference type="CDD" id="cd07958">
    <property type="entry name" value="Anticodon_Ia_Leu_BEm"/>
    <property type="match status" value="1"/>
</dbReference>
<dbReference type="EMBL" id="HG001637">
    <property type="protein sequence ID" value="CDF33230.1"/>
    <property type="molecule type" value="Genomic_DNA"/>
</dbReference>
<keyword evidence="3 10" id="KW-0436">Ligase</keyword>
<feature type="domain" description="Aminoacyl-tRNA synthetase class Ia" evidence="11">
    <location>
        <begin position="604"/>
        <end position="636"/>
    </location>
</feature>
<dbReference type="CDD" id="cd00812">
    <property type="entry name" value="LeuRS_core"/>
    <property type="match status" value="1"/>
</dbReference>
<dbReference type="InterPro" id="IPR009008">
    <property type="entry name" value="Val/Leu/Ile-tRNA-synth_edit"/>
</dbReference>
<dbReference type="Pfam" id="PF09334">
    <property type="entry name" value="tRNA-synt_1g"/>
    <property type="match status" value="1"/>
</dbReference>
<comment type="similarity">
    <text evidence="1 10">Belongs to the class-I aminoacyl-tRNA synthetase family.</text>
</comment>
<dbReference type="GeneID" id="17320745"/>
<dbReference type="PRINTS" id="PR00985">
    <property type="entry name" value="TRNASYNTHLEU"/>
</dbReference>
<dbReference type="PhylomeDB" id="R7Q6Y5"/>
<evidence type="ECO:0000313" key="15">
    <source>
        <dbReference type="EMBL" id="CDF33230.1"/>
    </source>
</evidence>
<dbReference type="InterPro" id="IPR002300">
    <property type="entry name" value="aa-tRNA-synth_Ia"/>
</dbReference>
<dbReference type="SUPFAM" id="SSF50677">
    <property type="entry name" value="ValRS/IleRS/LeuRS editing domain"/>
    <property type="match status" value="1"/>
</dbReference>